<dbReference type="Proteomes" id="UP000014760">
    <property type="component" value="Unassembled WGS sequence"/>
</dbReference>
<organism evidence="4">
    <name type="scientific">Capitella teleta</name>
    <name type="common">Polychaete worm</name>
    <dbReference type="NCBI Taxonomy" id="283909"/>
    <lineage>
        <taxon>Eukaryota</taxon>
        <taxon>Metazoa</taxon>
        <taxon>Spiralia</taxon>
        <taxon>Lophotrochozoa</taxon>
        <taxon>Annelida</taxon>
        <taxon>Polychaeta</taxon>
        <taxon>Sedentaria</taxon>
        <taxon>Scolecida</taxon>
        <taxon>Capitellidae</taxon>
        <taxon>Capitella</taxon>
    </lineage>
</organism>
<evidence type="ECO:0000259" key="3">
    <source>
        <dbReference type="PROSITE" id="PS50026"/>
    </source>
</evidence>
<sequence>MLYFAVLIVIAATLVTGQEDGSDTKQLLRDLEELIDEKRSSDAKDKCNPNPCENNGACSTAEDPFGWGFTCFCKAPSGGRLCEFSQYITFSCFKTSKAFDLIVYFLFVKGDPCEKERPCDPGQKCYRSFAAVDGRFCY</sequence>
<dbReference type="HOGENOM" id="CLU_1857182_0_0_1"/>
<dbReference type="SUPFAM" id="SSF57196">
    <property type="entry name" value="EGF/Laminin"/>
    <property type="match status" value="1"/>
</dbReference>
<feature type="disulfide bond" evidence="1">
    <location>
        <begin position="73"/>
        <end position="82"/>
    </location>
</feature>
<dbReference type="EMBL" id="AMQN01007667">
    <property type="status" value="NOT_ANNOTATED_CDS"/>
    <property type="molecule type" value="Genomic_DNA"/>
</dbReference>
<dbReference type="InterPro" id="IPR000742">
    <property type="entry name" value="EGF"/>
</dbReference>
<evidence type="ECO:0000256" key="1">
    <source>
        <dbReference type="PROSITE-ProRule" id="PRU00076"/>
    </source>
</evidence>
<feature type="signal peptide" evidence="2">
    <location>
        <begin position="1"/>
        <end position="17"/>
    </location>
</feature>
<proteinExistence type="predicted"/>
<evidence type="ECO:0000313" key="5">
    <source>
        <dbReference type="EnsemblMetazoa" id="CapteP206118"/>
    </source>
</evidence>
<protein>
    <recommendedName>
        <fullName evidence="3">EGF-like domain-containing protein</fullName>
    </recommendedName>
</protein>
<feature type="domain" description="EGF-like" evidence="3">
    <location>
        <begin position="43"/>
        <end position="83"/>
    </location>
</feature>
<keyword evidence="6" id="KW-1185">Reference proteome</keyword>
<reference evidence="5" key="3">
    <citation type="submission" date="2015-06" db="UniProtKB">
        <authorList>
            <consortium name="EnsemblMetazoa"/>
        </authorList>
    </citation>
    <scope>IDENTIFICATION</scope>
</reference>
<reference evidence="4 6" key="2">
    <citation type="journal article" date="2013" name="Nature">
        <title>Insights into bilaterian evolution from three spiralian genomes.</title>
        <authorList>
            <person name="Simakov O."/>
            <person name="Marletaz F."/>
            <person name="Cho S.J."/>
            <person name="Edsinger-Gonzales E."/>
            <person name="Havlak P."/>
            <person name="Hellsten U."/>
            <person name="Kuo D.H."/>
            <person name="Larsson T."/>
            <person name="Lv J."/>
            <person name="Arendt D."/>
            <person name="Savage R."/>
            <person name="Osoegawa K."/>
            <person name="de Jong P."/>
            <person name="Grimwood J."/>
            <person name="Chapman J.A."/>
            <person name="Shapiro H."/>
            <person name="Aerts A."/>
            <person name="Otillar R.P."/>
            <person name="Terry A.Y."/>
            <person name="Boore J.L."/>
            <person name="Grigoriev I.V."/>
            <person name="Lindberg D.R."/>
            <person name="Seaver E.C."/>
            <person name="Weisblat D.A."/>
            <person name="Putnam N.H."/>
            <person name="Rokhsar D.S."/>
        </authorList>
    </citation>
    <scope>NUCLEOTIDE SEQUENCE</scope>
    <source>
        <strain evidence="4 6">I ESC-2004</strain>
    </source>
</reference>
<evidence type="ECO:0000313" key="6">
    <source>
        <dbReference type="Proteomes" id="UP000014760"/>
    </source>
</evidence>
<dbReference type="AlphaFoldDB" id="R7UR08"/>
<feature type="chain" id="PRO_5008788281" description="EGF-like domain-containing protein" evidence="2">
    <location>
        <begin position="18"/>
        <end position="138"/>
    </location>
</feature>
<keyword evidence="1" id="KW-1015">Disulfide bond</keyword>
<dbReference type="PROSITE" id="PS00022">
    <property type="entry name" value="EGF_1"/>
    <property type="match status" value="1"/>
</dbReference>
<dbReference type="PROSITE" id="PS50026">
    <property type="entry name" value="EGF_3"/>
    <property type="match status" value="1"/>
</dbReference>
<evidence type="ECO:0000313" key="4">
    <source>
        <dbReference type="EMBL" id="ELU05861.1"/>
    </source>
</evidence>
<keyword evidence="2" id="KW-0732">Signal</keyword>
<dbReference type="Gene3D" id="2.10.25.10">
    <property type="entry name" value="Laminin"/>
    <property type="match status" value="1"/>
</dbReference>
<evidence type="ECO:0000256" key="2">
    <source>
        <dbReference type="SAM" id="SignalP"/>
    </source>
</evidence>
<reference evidence="6" key="1">
    <citation type="submission" date="2012-12" db="EMBL/GenBank/DDBJ databases">
        <authorList>
            <person name="Hellsten U."/>
            <person name="Grimwood J."/>
            <person name="Chapman J.A."/>
            <person name="Shapiro H."/>
            <person name="Aerts A."/>
            <person name="Otillar R.P."/>
            <person name="Terry A.Y."/>
            <person name="Boore J.L."/>
            <person name="Simakov O."/>
            <person name="Marletaz F."/>
            <person name="Cho S.-J."/>
            <person name="Edsinger-Gonzales E."/>
            <person name="Havlak P."/>
            <person name="Kuo D.-H."/>
            <person name="Larsson T."/>
            <person name="Lv J."/>
            <person name="Arendt D."/>
            <person name="Savage R."/>
            <person name="Osoegawa K."/>
            <person name="de Jong P."/>
            <person name="Lindberg D.R."/>
            <person name="Seaver E.C."/>
            <person name="Weisblat D.A."/>
            <person name="Putnam N.H."/>
            <person name="Grigoriev I.V."/>
            <person name="Rokhsar D.S."/>
        </authorList>
    </citation>
    <scope>NUCLEOTIDE SEQUENCE</scope>
    <source>
        <strain evidence="6">I ESC-2004</strain>
    </source>
</reference>
<dbReference type="EMBL" id="KB301152">
    <property type="protein sequence ID" value="ELU05861.1"/>
    <property type="molecule type" value="Genomic_DNA"/>
</dbReference>
<name>R7UR08_CAPTE</name>
<gene>
    <name evidence="4" type="ORF">CAPTEDRAFT_206118</name>
</gene>
<keyword evidence="1" id="KW-0245">EGF-like domain</keyword>
<comment type="caution">
    <text evidence="1">Lacks conserved residue(s) required for the propagation of feature annotation.</text>
</comment>
<accession>R7UR08</accession>
<dbReference type="EnsemblMetazoa" id="CapteT206118">
    <property type="protein sequence ID" value="CapteP206118"/>
    <property type="gene ID" value="CapteG206118"/>
</dbReference>